<sequence length="46" mass="5163">MEITIADLRVTHVQFDSRNQTSKSLISSKTSTVVQSMHTRIVICSL</sequence>
<reference evidence="1" key="2">
    <citation type="journal article" date="2015" name="Data Brief">
        <title>Shoot transcriptome of the giant reed, Arundo donax.</title>
        <authorList>
            <person name="Barrero R.A."/>
            <person name="Guerrero F.D."/>
            <person name="Moolhuijzen P."/>
            <person name="Goolsby J.A."/>
            <person name="Tidwell J."/>
            <person name="Bellgard S.E."/>
            <person name="Bellgard M.I."/>
        </authorList>
    </citation>
    <scope>NUCLEOTIDE SEQUENCE</scope>
    <source>
        <tissue evidence="1">Shoot tissue taken approximately 20 cm above the soil surface</tissue>
    </source>
</reference>
<accession>A0A0A9FAP5</accession>
<organism evidence="1">
    <name type="scientific">Arundo donax</name>
    <name type="common">Giant reed</name>
    <name type="synonym">Donax arundinaceus</name>
    <dbReference type="NCBI Taxonomy" id="35708"/>
    <lineage>
        <taxon>Eukaryota</taxon>
        <taxon>Viridiplantae</taxon>
        <taxon>Streptophyta</taxon>
        <taxon>Embryophyta</taxon>
        <taxon>Tracheophyta</taxon>
        <taxon>Spermatophyta</taxon>
        <taxon>Magnoliopsida</taxon>
        <taxon>Liliopsida</taxon>
        <taxon>Poales</taxon>
        <taxon>Poaceae</taxon>
        <taxon>PACMAD clade</taxon>
        <taxon>Arundinoideae</taxon>
        <taxon>Arundineae</taxon>
        <taxon>Arundo</taxon>
    </lineage>
</organism>
<dbReference type="EMBL" id="GBRH01190695">
    <property type="protein sequence ID" value="JAE07201.1"/>
    <property type="molecule type" value="Transcribed_RNA"/>
</dbReference>
<evidence type="ECO:0000313" key="1">
    <source>
        <dbReference type="EMBL" id="JAE07201.1"/>
    </source>
</evidence>
<name>A0A0A9FAP5_ARUDO</name>
<reference evidence="1" key="1">
    <citation type="submission" date="2014-09" db="EMBL/GenBank/DDBJ databases">
        <authorList>
            <person name="Magalhaes I.L.F."/>
            <person name="Oliveira U."/>
            <person name="Santos F.R."/>
            <person name="Vidigal T.H.D.A."/>
            <person name="Brescovit A.D."/>
            <person name="Santos A.J."/>
        </authorList>
    </citation>
    <scope>NUCLEOTIDE SEQUENCE</scope>
    <source>
        <tissue evidence="1">Shoot tissue taken approximately 20 cm above the soil surface</tissue>
    </source>
</reference>
<proteinExistence type="predicted"/>
<dbReference type="AlphaFoldDB" id="A0A0A9FAP5"/>
<protein>
    <submittedName>
        <fullName evidence="1">Uncharacterized protein</fullName>
    </submittedName>
</protein>